<protein>
    <submittedName>
        <fullName evidence="2">Uncharacterized protein</fullName>
    </submittedName>
</protein>
<gene>
    <name evidence="2" type="ORF">Ari01nite_68420</name>
</gene>
<organism evidence="2 3">
    <name type="scientific">Paractinoplanes rishiriensis</name>
    <dbReference type="NCBI Taxonomy" id="1050105"/>
    <lineage>
        <taxon>Bacteria</taxon>
        <taxon>Bacillati</taxon>
        <taxon>Actinomycetota</taxon>
        <taxon>Actinomycetes</taxon>
        <taxon>Micromonosporales</taxon>
        <taxon>Micromonosporaceae</taxon>
        <taxon>Paractinoplanes</taxon>
    </lineage>
</organism>
<accession>A0A919K4X4</accession>
<proteinExistence type="predicted"/>
<reference evidence="2" key="1">
    <citation type="submission" date="2021-01" db="EMBL/GenBank/DDBJ databases">
        <title>Whole genome shotgun sequence of Actinoplanes rishiriensis NBRC 108556.</title>
        <authorList>
            <person name="Komaki H."/>
            <person name="Tamura T."/>
        </authorList>
    </citation>
    <scope>NUCLEOTIDE SEQUENCE</scope>
    <source>
        <strain evidence="2">NBRC 108556</strain>
    </source>
</reference>
<dbReference type="AlphaFoldDB" id="A0A919K4X4"/>
<evidence type="ECO:0000256" key="1">
    <source>
        <dbReference type="SAM" id="MobiDB-lite"/>
    </source>
</evidence>
<evidence type="ECO:0000313" key="3">
    <source>
        <dbReference type="Proteomes" id="UP000636960"/>
    </source>
</evidence>
<sequence length="59" mass="6489">MEATADFDDDLTIVVLRYADRRCQPGWGGRAAHPLTTTARYTGTAPASTERSRPAFFAE</sequence>
<comment type="caution">
    <text evidence="2">The sequence shown here is derived from an EMBL/GenBank/DDBJ whole genome shotgun (WGS) entry which is preliminary data.</text>
</comment>
<feature type="region of interest" description="Disordered" evidence="1">
    <location>
        <begin position="27"/>
        <end position="59"/>
    </location>
</feature>
<keyword evidence="3" id="KW-1185">Reference proteome</keyword>
<feature type="compositionally biased region" description="Polar residues" evidence="1">
    <location>
        <begin position="35"/>
        <end position="49"/>
    </location>
</feature>
<name>A0A919K4X4_9ACTN</name>
<dbReference type="Proteomes" id="UP000636960">
    <property type="component" value="Unassembled WGS sequence"/>
</dbReference>
<dbReference type="EMBL" id="BOMV01000071">
    <property type="protein sequence ID" value="GIE99377.1"/>
    <property type="molecule type" value="Genomic_DNA"/>
</dbReference>
<evidence type="ECO:0000313" key="2">
    <source>
        <dbReference type="EMBL" id="GIE99377.1"/>
    </source>
</evidence>